<dbReference type="GO" id="GO:0003980">
    <property type="term" value="F:UDP-glucose:glycoprotein glucosyltransferase activity"/>
    <property type="evidence" value="ECO:0007669"/>
    <property type="project" value="InterPro"/>
</dbReference>
<dbReference type="PANTHER" id="PTHR11226:SF0">
    <property type="entry name" value="UDP-GLUCOSE:GLYCOPROTEIN GLUCOSYLTRANSFERASE"/>
    <property type="match status" value="1"/>
</dbReference>
<dbReference type="EMBL" id="CAKKNE010000002">
    <property type="protein sequence ID" value="CAH0369665.1"/>
    <property type="molecule type" value="Genomic_DNA"/>
</dbReference>
<feature type="chain" id="PRO_5035681079" description="Glucosyltransferase 24 catalytic domain-containing protein" evidence="2">
    <location>
        <begin position="18"/>
        <end position="1086"/>
    </location>
</feature>
<keyword evidence="6" id="KW-1185">Reference proteome</keyword>
<sequence length="1086" mass="120522">MLKRALLLLPLAALADAGLRISVTSKFASNATTENSALDRLARAQRLRDDLTIDEKPTALGGWTVEVVARSTEYEKVEENDEVDDEAAAEISVDSPQLELSEKRIRALPYRVARDVKRHDDPLKRWRILTEDFPAYRKGLAGPMPKLSGEKLVEGWAMPSTDHLWVCGTDVVVRKHAPYDVVRDAFRAVDVHENRVAELGQVGLSLEDLAAKPKPPARLVPVNALDGGVAQVYELYDTRWDDDEEQREPVRVQFVVDPSRKGHVSAMLESIKKFWDLEDETIRENTPVIIKGYLLDARCRAALAWLQSLTRPYPAKRRFLEALQFRVYGDLEDAHILSSLKKAMDKKDKNVPLPDLQELVNRIGPGFDEDYASYGLESASPPFLLADGRLVELDPSEPENAGATAAAAIDRVANRHIDDEGDSAPFYHPILTPRVRIWPESDTTKERLFSHEFPTADAPDPRVPTLYADESSSSQAWERALLVARPDTVVVRDAPPPKKVSKKKRKLLMKRPFLACRGIVTELTETAFPATHHAPAVTAALLPCARTLAAVDDRPTWEPALHAAPSQLKHVFKGDTYKEALAVVDPVARAAPVVARILEVLRDDLGFSVTLAFAPRPEGGDLRTWARTSMYGEEVLIPQRVLGTSGKMRLALRKPETWRLSTDTDVDVSNFSPSEADGVVSYDVDALVVQGKTSRKRFAAFEDVHKRCVVVNGREVPSLNGDYSITLEDDLTARIGSSNVTIREMHPHALPLRSAYEVGNCTATKSDDGRVHVFSVASGSMYERLLRVMMGSVVLHASKPVTFWLLREFLSSTFLEDVPALERALEAQIRFPPAISWPEFLIDGEGAKIGIRDDLQRLVWASKLLFLDGLFHAHQRIVFVDADAVVVGDVAELLTLNLGMAPYAMAPFCSGENMNEATKGHRFWESGFWQNHLEPHNETYKISALFVVDISTFGMIGDGLRTTYQYMGPDANSLQNLDQDLPNYLNGGDRRSVALASLPQEWLYCESWCNARAKAKAKAFDMCQNPATKEYKLDVARRVADPLWSALDGYFASTMAEPVSVAVRAPAGSSWKWSVRGAGGSAGDEL</sequence>
<evidence type="ECO:0000259" key="3">
    <source>
        <dbReference type="Pfam" id="PF18404"/>
    </source>
</evidence>
<feature type="signal peptide" evidence="2">
    <location>
        <begin position="1"/>
        <end position="17"/>
    </location>
</feature>
<reference evidence="4" key="1">
    <citation type="submission" date="2021-01" db="EMBL/GenBank/DDBJ databases">
        <authorList>
            <person name="Corre E."/>
            <person name="Pelletier E."/>
            <person name="Niang G."/>
            <person name="Scheremetjew M."/>
            <person name="Finn R."/>
            <person name="Kale V."/>
            <person name="Holt S."/>
            <person name="Cochrane G."/>
            <person name="Meng A."/>
            <person name="Brown T."/>
            <person name="Cohen L."/>
        </authorList>
    </citation>
    <scope>NUCLEOTIDE SEQUENCE</scope>
    <source>
        <strain evidence="4">CCMP1756</strain>
    </source>
</reference>
<dbReference type="OrthoDB" id="27683at2759"/>
<organism evidence="4">
    <name type="scientific">Pelagomonas calceolata</name>
    <dbReference type="NCBI Taxonomy" id="35677"/>
    <lineage>
        <taxon>Eukaryota</taxon>
        <taxon>Sar</taxon>
        <taxon>Stramenopiles</taxon>
        <taxon>Ochrophyta</taxon>
        <taxon>Pelagophyceae</taxon>
        <taxon>Pelagomonadales</taxon>
        <taxon>Pelagomonadaceae</taxon>
        <taxon>Pelagomonas</taxon>
    </lineage>
</organism>
<dbReference type="Pfam" id="PF18404">
    <property type="entry name" value="Glyco_transf_24"/>
    <property type="match status" value="1"/>
</dbReference>
<name>A0A7S3ZZB4_9STRA</name>
<gene>
    <name evidence="4" type="ORF">PCAL00307_LOCUS14414</name>
    <name evidence="5" type="ORF">PECAL_2P27970</name>
</gene>
<evidence type="ECO:0000313" key="6">
    <source>
        <dbReference type="Proteomes" id="UP000789595"/>
    </source>
</evidence>
<evidence type="ECO:0000313" key="5">
    <source>
        <dbReference type="EMBL" id="CAH0369665.1"/>
    </source>
</evidence>
<accession>A0A7S3ZZB4</accession>
<dbReference type="PANTHER" id="PTHR11226">
    <property type="entry name" value="UDP-GLUCOSE GLYCOPROTEIN:GLUCOSYLTRANSFERASE"/>
    <property type="match status" value="1"/>
</dbReference>
<dbReference type="GO" id="GO:0051082">
    <property type="term" value="F:unfolded protein binding"/>
    <property type="evidence" value="ECO:0007669"/>
    <property type="project" value="TreeGrafter"/>
</dbReference>
<keyword evidence="2" id="KW-0732">Signal</keyword>
<reference evidence="5" key="2">
    <citation type="submission" date="2021-11" db="EMBL/GenBank/DDBJ databases">
        <authorList>
            <consortium name="Genoscope - CEA"/>
            <person name="William W."/>
        </authorList>
    </citation>
    <scope>NUCLEOTIDE SEQUENCE</scope>
</reference>
<evidence type="ECO:0000256" key="1">
    <source>
        <dbReference type="ARBA" id="ARBA00001913"/>
    </source>
</evidence>
<feature type="domain" description="Glucosyltransferase 24 catalytic" evidence="3">
    <location>
        <begin position="771"/>
        <end position="1048"/>
    </location>
</feature>
<dbReference type="SUPFAM" id="SSF53448">
    <property type="entry name" value="Nucleotide-diphospho-sugar transferases"/>
    <property type="match status" value="1"/>
</dbReference>
<proteinExistence type="predicted"/>
<dbReference type="InterPro" id="IPR040497">
    <property type="entry name" value="Glyco_transf_24"/>
</dbReference>
<dbReference type="GO" id="GO:0018279">
    <property type="term" value="P:protein N-linked glycosylation via asparagine"/>
    <property type="evidence" value="ECO:0007669"/>
    <property type="project" value="TreeGrafter"/>
</dbReference>
<dbReference type="InterPro" id="IPR009448">
    <property type="entry name" value="UDP-g_GGtrans"/>
</dbReference>
<evidence type="ECO:0000256" key="2">
    <source>
        <dbReference type="SAM" id="SignalP"/>
    </source>
</evidence>
<protein>
    <recommendedName>
        <fullName evidence="3">Glucosyltransferase 24 catalytic domain-containing protein</fullName>
    </recommendedName>
</protein>
<dbReference type="Gene3D" id="3.90.550.10">
    <property type="entry name" value="Spore Coat Polysaccharide Biosynthesis Protein SpsA, Chain A"/>
    <property type="match status" value="1"/>
</dbReference>
<comment type="cofactor">
    <cofactor evidence="1">
        <name>Ca(2+)</name>
        <dbReference type="ChEBI" id="CHEBI:29108"/>
    </cofactor>
</comment>
<dbReference type="GO" id="GO:0036503">
    <property type="term" value="P:ERAD pathway"/>
    <property type="evidence" value="ECO:0007669"/>
    <property type="project" value="TreeGrafter"/>
</dbReference>
<dbReference type="Proteomes" id="UP000789595">
    <property type="component" value="Unassembled WGS sequence"/>
</dbReference>
<dbReference type="AlphaFoldDB" id="A0A7S3ZZB4"/>
<dbReference type="EMBL" id="HBIW01016707">
    <property type="protein sequence ID" value="CAE0698978.1"/>
    <property type="molecule type" value="Transcribed_RNA"/>
</dbReference>
<dbReference type="InterPro" id="IPR029044">
    <property type="entry name" value="Nucleotide-diphossugar_trans"/>
</dbReference>
<evidence type="ECO:0000313" key="4">
    <source>
        <dbReference type="EMBL" id="CAE0698978.1"/>
    </source>
</evidence>
<dbReference type="GO" id="GO:0005783">
    <property type="term" value="C:endoplasmic reticulum"/>
    <property type="evidence" value="ECO:0007669"/>
    <property type="project" value="TreeGrafter"/>
</dbReference>